<dbReference type="InterPro" id="IPR011545">
    <property type="entry name" value="DEAD/DEAH_box_helicase_dom"/>
</dbReference>
<dbReference type="SMART" id="SM00487">
    <property type="entry name" value="DEXDc"/>
    <property type="match status" value="1"/>
</dbReference>
<dbReference type="InterPro" id="IPR050079">
    <property type="entry name" value="DEAD_box_RNA_helicase"/>
</dbReference>
<evidence type="ECO:0000259" key="9">
    <source>
        <dbReference type="PROSITE" id="PS51192"/>
    </source>
</evidence>
<keyword evidence="13" id="KW-1185">Reference proteome</keyword>
<evidence type="ECO:0000313" key="13">
    <source>
        <dbReference type="Proteomes" id="UP000309561"/>
    </source>
</evidence>
<evidence type="ECO:0000256" key="4">
    <source>
        <dbReference type="ARBA" id="ARBA00022840"/>
    </source>
</evidence>
<dbReference type="GO" id="GO:0003676">
    <property type="term" value="F:nucleic acid binding"/>
    <property type="evidence" value="ECO:0007669"/>
    <property type="project" value="InterPro"/>
</dbReference>
<accession>A0A4U2Z5E8</accession>
<dbReference type="GO" id="GO:0016787">
    <property type="term" value="F:hydrolase activity"/>
    <property type="evidence" value="ECO:0007669"/>
    <property type="project" value="UniProtKB-KW"/>
</dbReference>
<dbReference type="Gene3D" id="3.40.50.300">
    <property type="entry name" value="P-loop containing nucleotide triphosphate hydrolases"/>
    <property type="match status" value="2"/>
</dbReference>
<dbReference type="GO" id="GO:0003724">
    <property type="term" value="F:RNA helicase activity"/>
    <property type="evidence" value="ECO:0007669"/>
    <property type="project" value="InterPro"/>
</dbReference>
<evidence type="ECO:0000256" key="8">
    <source>
        <dbReference type="SAM" id="MobiDB-lite"/>
    </source>
</evidence>
<dbReference type="CDD" id="cd18787">
    <property type="entry name" value="SF2_C_DEAD"/>
    <property type="match status" value="1"/>
</dbReference>
<dbReference type="InterPro" id="IPR014014">
    <property type="entry name" value="RNA_helicase_DEAD_Q_motif"/>
</dbReference>
<dbReference type="SUPFAM" id="SSF52540">
    <property type="entry name" value="P-loop containing nucleoside triphosphate hydrolases"/>
    <property type="match status" value="1"/>
</dbReference>
<dbReference type="CDD" id="cd00268">
    <property type="entry name" value="DEADc"/>
    <property type="match status" value="1"/>
</dbReference>
<evidence type="ECO:0000256" key="1">
    <source>
        <dbReference type="ARBA" id="ARBA00022741"/>
    </source>
</evidence>
<feature type="compositionally biased region" description="Basic and acidic residues" evidence="8">
    <location>
        <begin position="377"/>
        <end position="399"/>
    </location>
</feature>
<dbReference type="InterPro" id="IPR014001">
    <property type="entry name" value="Helicase_ATP-bd"/>
</dbReference>
<dbReference type="PANTHER" id="PTHR47959">
    <property type="entry name" value="ATP-DEPENDENT RNA HELICASE RHLE-RELATED"/>
    <property type="match status" value="1"/>
</dbReference>
<dbReference type="PROSITE" id="PS00039">
    <property type="entry name" value="DEAD_ATP_HELICASE"/>
    <property type="match status" value="1"/>
</dbReference>
<evidence type="ECO:0000256" key="5">
    <source>
        <dbReference type="ARBA" id="ARBA00038437"/>
    </source>
</evidence>
<evidence type="ECO:0000256" key="2">
    <source>
        <dbReference type="ARBA" id="ARBA00022801"/>
    </source>
</evidence>
<keyword evidence="3 7" id="KW-0347">Helicase</keyword>
<gene>
    <name evidence="12" type="ORF">FCU45_07760</name>
</gene>
<keyword evidence="4 7" id="KW-0067">ATP-binding</keyword>
<feature type="domain" description="Helicase ATP-binding" evidence="9">
    <location>
        <begin position="32"/>
        <end position="205"/>
    </location>
</feature>
<dbReference type="InterPro" id="IPR027417">
    <property type="entry name" value="P-loop_NTPase"/>
</dbReference>
<reference evidence="12 13" key="1">
    <citation type="submission" date="2019-04" db="EMBL/GenBank/DDBJ databases">
        <title>Sulfurimonas crateris sp. nov. a facultative anaerobic sulfur-oxidizing chemolithautotrophic bacterium isolated from a terrestrial mud vulcano.</title>
        <authorList>
            <person name="Ratnikova N.M."/>
            <person name="Slobodkin A.I."/>
            <person name="Merkel A.Y."/>
            <person name="Novikov A."/>
            <person name="Bonch-Osmolovskaya E.A."/>
            <person name="Slobodkina G.B."/>
        </authorList>
    </citation>
    <scope>NUCLEOTIDE SEQUENCE [LARGE SCALE GENOMIC DNA]</scope>
    <source>
        <strain evidence="12 13">SN118</strain>
    </source>
</reference>
<organism evidence="12 13">
    <name type="scientific">Sulfurimonas crateris</name>
    <dbReference type="NCBI Taxonomy" id="2574727"/>
    <lineage>
        <taxon>Bacteria</taxon>
        <taxon>Pseudomonadati</taxon>
        <taxon>Campylobacterota</taxon>
        <taxon>Epsilonproteobacteria</taxon>
        <taxon>Campylobacterales</taxon>
        <taxon>Sulfurimonadaceae</taxon>
        <taxon>Sulfurimonas</taxon>
    </lineage>
</organism>
<evidence type="ECO:0000313" key="12">
    <source>
        <dbReference type="EMBL" id="TKI69399.1"/>
    </source>
</evidence>
<sequence>MSFEKLGVIKQLLSAIEDLGYKQPTSIQTRAIPLVLAKSDVFATAQTGTGKTAAFGLPMIQRLRKTSADENRVLRGIILSPTRELSLQIYDDMQGFAKKMPLNIAVLVGGKDLDYQKRVLKEGVDIIIATPGRVLEHIDKGLDVSNVEIFVLDEADRMLDMGFVKEIKRIHPLLPKRHQTLLFSATYSEKVRKLSKLILTKPAFIEASKKNSTVDTINQVAYLVDTDKKAQLLAYVIGSRNFRQVLVFTRTKASADELVIELKKDGLKCGIIHGDKTQANRLKTLNDFKEGKTKVLVATDIASRGLDIEELPFVINYELPSIPEDYVHRVGRTGRAGREGMAISLIDIYEKYDIKAIEKLIGMKIPQETVEGFEPDPTIRRKDQDELNLKSEHKKAETKRAKKPYKKPQKVQKSEKGESYKKPVTTKKRKTTKRG</sequence>
<dbReference type="Proteomes" id="UP000309561">
    <property type="component" value="Unassembled WGS sequence"/>
</dbReference>
<dbReference type="GO" id="GO:0005829">
    <property type="term" value="C:cytosol"/>
    <property type="evidence" value="ECO:0007669"/>
    <property type="project" value="TreeGrafter"/>
</dbReference>
<evidence type="ECO:0000256" key="3">
    <source>
        <dbReference type="ARBA" id="ARBA00022806"/>
    </source>
</evidence>
<keyword evidence="1 7" id="KW-0547">Nucleotide-binding</keyword>
<dbReference type="EMBL" id="SZPX01000005">
    <property type="protein sequence ID" value="TKI69399.1"/>
    <property type="molecule type" value="Genomic_DNA"/>
</dbReference>
<dbReference type="Pfam" id="PF00270">
    <property type="entry name" value="DEAD"/>
    <property type="match status" value="1"/>
</dbReference>
<feature type="domain" description="DEAD-box RNA helicase Q" evidence="11">
    <location>
        <begin position="1"/>
        <end position="29"/>
    </location>
</feature>
<dbReference type="GO" id="GO:0005524">
    <property type="term" value="F:ATP binding"/>
    <property type="evidence" value="ECO:0007669"/>
    <property type="project" value="UniProtKB-KW"/>
</dbReference>
<dbReference type="InterPro" id="IPR001650">
    <property type="entry name" value="Helicase_C-like"/>
</dbReference>
<dbReference type="OrthoDB" id="9805696at2"/>
<evidence type="ECO:0000256" key="7">
    <source>
        <dbReference type="RuleBase" id="RU000492"/>
    </source>
</evidence>
<evidence type="ECO:0000256" key="6">
    <source>
        <dbReference type="PROSITE-ProRule" id="PRU00552"/>
    </source>
</evidence>
<feature type="domain" description="Helicase C-terminal" evidence="10">
    <location>
        <begin position="231"/>
        <end position="378"/>
    </location>
</feature>
<feature type="compositionally biased region" description="Basic and acidic residues" evidence="8">
    <location>
        <begin position="412"/>
        <end position="421"/>
    </location>
</feature>
<keyword evidence="2 7" id="KW-0378">Hydrolase</keyword>
<feature type="region of interest" description="Disordered" evidence="8">
    <location>
        <begin position="372"/>
        <end position="435"/>
    </location>
</feature>
<feature type="short sequence motif" description="Q motif" evidence="6">
    <location>
        <begin position="1"/>
        <end position="29"/>
    </location>
</feature>
<protein>
    <submittedName>
        <fullName evidence="12">DEAD/DEAH box helicase</fullName>
    </submittedName>
</protein>
<feature type="compositionally biased region" description="Basic residues" evidence="8">
    <location>
        <begin position="424"/>
        <end position="435"/>
    </location>
</feature>
<dbReference type="Pfam" id="PF00271">
    <property type="entry name" value="Helicase_C"/>
    <property type="match status" value="1"/>
</dbReference>
<comment type="similarity">
    <text evidence="5 7">Belongs to the DEAD box helicase family.</text>
</comment>
<comment type="caution">
    <text evidence="12">The sequence shown here is derived from an EMBL/GenBank/DDBJ whole genome shotgun (WGS) entry which is preliminary data.</text>
</comment>
<proteinExistence type="inferred from homology"/>
<dbReference type="PROSITE" id="PS51194">
    <property type="entry name" value="HELICASE_CTER"/>
    <property type="match status" value="1"/>
</dbReference>
<name>A0A4U2Z5E8_9BACT</name>
<dbReference type="InterPro" id="IPR044742">
    <property type="entry name" value="DEAD/DEAH_RhlB"/>
</dbReference>
<evidence type="ECO:0000259" key="10">
    <source>
        <dbReference type="PROSITE" id="PS51194"/>
    </source>
</evidence>
<dbReference type="RefSeq" id="WP_137013983.1">
    <property type="nucleotide sequence ID" value="NZ_SZPX01000005.1"/>
</dbReference>
<dbReference type="AlphaFoldDB" id="A0A4U2Z5E8"/>
<dbReference type="PROSITE" id="PS51192">
    <property type="entry name" value="HELICASE_ATP_BIND_1"/>
    <property type="match status" value="1"/>
</dbReference>
<evidence type="ECO:0000259" key="11">
    <source>
        <dbReference type="PROSITE" id="PS51195"/>
    </source>
</evidence>
<dbReference type="SMART" id="SM00490">
    <property type="entry name" value="HELICc"/>
    <property type="match status" value="1"/>
</dbReference>
<dbReference type="PROSITE" id="PS51195">
    <property type="entry name" value="Q_MOTIF"/>
    <property type="match status" value="1"/>
</dbReference>
<dbReference type="InterPro" id="IPR000629">
    <property type="entry name" value="RNA-helicase_DEAD-box_CS"/>
</dbReference>
<dbReference type="PANTHER" id="PTHR47959:SF13">
    <property type="entry name" value="ATP-DEPENDENT RNA HELICASE RHLE"/>
    <property type="match status" value="1"/>
</dbReference>
<feature type="compositionally biased region" description="Basic residues" evidence="8">
    <location>
        <begin position="400"/>
        <end position="410"/>
    </location>
</feature>